<keyword evidence="1" id="KW-0963">Cytoplasm</keyword>
<organism evidence="4">
    <name type="scientific">Rhizophora mucronata</name>
    <name type="common">Asiatic mangrove</name>
    <dbReference type="NCBI Taxonomy" id="61149"/>
    <lineage>
        <taxon>Eukaryota</taxon>
        <taxon>Viridiplantae</taxon>
        <taxon>Streptophyta</taxon>
        <taxon>Embryophyta</taxon>
        <taxon>Tracheophyta</taxon>
        <taxon>Spermatophyta</taxon>
        <taxon>Magnoliopsida</taxon>
        <taxon>eudicotyledons</taxon>
        <taxon>Gunneridae</taxon>
        <taxon>Pentapetalae</taxon>
        <taxon>rosids</taxon>
        <taxon>fabids</taxon>
        <taxon>Malpighiales</taxon>
        <taxon>Rhizophoraceae</taxon>
        <taxon>Rhizophora</taxon>
    </lineage>
</organism>
<evidence type="ECO:0000313" key="4">
    <source>
        <dbReference type="EMBL" id="MBX28399.1"/>
    </source>
</evidence>
<protein>
    <submittedName>
        <fullName evidence="4">Pyrophosphatefructose 6-phosphate 1-phosphotransferase subunit alpha PFP 6-phosphofructokinase pyrophosphate dependent PPi-PFK Pyrophosphate-dependent 6-phosphofructose-1-kinase</fullName>
    </submittedName>
</protein>
<evidence type="ECO:0000256" key="3">
    <source>
        <dbReference type="SAM" id="Phobius"/>
    </source>
</evidence>
<sequence length="190" mass="21279">MDSDYGIPRELSNLQKLRSLYQPEVPPCLQGTTVRVEFGDATTAADLADAHTIARSFPHTYGQPLAHFLRATAKVPDAQIITEHPPIRVGVVFCGRQSPGGHNVIWGLHNALKIHNPNNILLGFLGKQRYFYQFSSAIPLLLRNSLVVHAVDYIIVKAHLLVSKISLLLALFIKENSFVFFIFFQFILLC</sequence>
<name>A0A2P2MDT4_RHIMU</name>
<dbReference type="PANTHER" id="PTHR43650">
    <property type="entry name" value="PYROPHOSPHATE--FRUCTOSE 6-PHOSPHATE 1-PHOSPHOTRANSFERASE"/>
    <property type="match status" value="1"/>
</dbReference>
<dbReference type="GO" id="GO:0047334">
    <property type="term" value="F:diphosphate-fructose-6-phosphate 1-phosphotransferase activity"/>
    <property type="evidence" value="ECO:0007669"/>
    <property type="project" value="TreeGrafter"/>
</dbReference>
<keyword evidence="3" id="KW-0812">Transmembrane</keyword>
<proteinExistence type="predicted"/>
<dbReference type="PANTHER" id="PTHR43650:SF17">
    <property type="entry name" value="PYROPHOSPHATE--FRUCTOSE 6-PHOSPHATE 1-PHOSPHOTRANSFERASE SUBUNIT ALPHA 1"/>
    <property type="match status" value="1"/>
</dbReference>
<feature type="transmembrane region" description="Helical" evidence="3">
    <location>
        <begin position="167"/>
        <end position="188"/>
    </location>
</feature>
<dbReference type="AlphaFoldDB" id="A0A2P2MDT4"/>
<dbReference type="Gene3D" id="3.40.50.450">
    <property type="match status" value="1"/>
</dbReference>
<keyword evidence="3" id="KW-1133">Transmembrane helix</keyword>
<dbReference type="InterPro" id="IPR035966">
    <property type="entry name" value="PKF_sf"/>
</dbReference>
<keyword evidence="4" id="KW-0808">Transferase</keyword>
<dbReference type="GO" id="GO:0003872">
    <property type="term" value="F:6-phosphofructokinase activity"/>
    <property type="evidence" value="ECO:0007669"/>
    <property type="project" value="InterPro"/>
</dbReference>
<reference evidence="4" key="1">
    <citation type="submission" date="2018-02" db="EMBL/GenBank/DDBJ databases">
        <title>Rhizophora mucronata_Transcriptome.</title>
        <authorList>
            <person name="Meera S.P."/>
            <person name="Sreeshan A."/>
            <person name="Augustine A."/>
        </authorList>
    </citation>
    <scope>NUCLEOTIDE SEQUENCE</scope>
    <source>
        <tissue evidence="4">Leaf</tissue>
    </source>
</reference>
<keyword evidence="4" id="KW-0418">Kinase</keyword>
<dbReference type="GO" id="GO:0009749">
    <property type="term" value="P:response to glucose"/>
    <property type="evidence" value="ECO:0007669"/>
    <property type="project" value="TreeGrafter"/>
</dbReference>
<evidence type="ECO:0000256" key="1">
    <source>
        <dbReference type="ARBA" id="ARBA00022490"/>
    </source>
</evidence>
<evidence type="ECO:0000256" key="2">
    <source>
        <dbReference type="ARBA" id="ARBA00023152"/>
    </source>
</evidence>
<dbReference type="SUPFAM" id="SSF53784">
    <property type="entry name" value="Phosphofructokinase"/>
    <property type="match status" value="1"/>
</dbReference>
<dbReference type="GO" id="GO:0005829">
    <property type="term" value="C:cytosol"/>
    <property type="evidence" value="ECO:0007669"/>
    <property type="project" value="TreeGrafter"/>
</dbReference>
<dbReference type="GO" id="GO:0015979">
    <property type="term" value="P:photosynthesis"/>
    <property type="evidence" value="ECO:0007669"/>
    <property type="project" value="TreeGrafter"/>
</dbReference>
<accession>A0A2P2MDT4</accession>
<keyword evidence="3" id="KW-0472">Membrane</keyword>
<dbReference type="EMBL" id="GGEC01047915">
    <property type="protein sequence ID" value="MBX28399.1"/>
    <property type="molecule type" value="Transcribed_RNA"/>
</dbReference>
<keyword evidence="2" id="KW-0324">Glycolysis</keyword>